<dbReference type="NCBIfam" id="NF041770">
    <property type="entry name" value="CFI_box_CTERM"/>
    <property type="match status" value="1"/>
</dbReference>
<dbReference type="RefSeq" id="WP_114789794.1">
    <property type="nucleotide sequence ID" value="NZ_CP139960.1"/>
</dbReference>
<accession>A0ABZ0WBP8</accession>
<reference evidence="1 2" key="1">
    <citation type="submission" date="2023-12" db="EMBL/GenBank/DDBJ databases">
        <title>Genome sequencing and assembly of bacterial species from a model synthetic community.</title>
        <authorList>
            <person name="Hogle S.L."/>
        </authorList>
    </citation>
    <scope>NUCLEOTIDE SEQUENCE [LARGE SCALE GENOMIC DNA]</scope>
    <source>
        <strain evidence="1 2">HAMBI_3031</strain>
    </source>
</reference>
<protein>
    <submittedName>
        <fullName evidence="1">CFI-box-CTERM domain-containing protein</fullName>
    </submittedName>
</protein>
<evidence type="ECO:0000313" key="2">
    <source>
        <dbReference type="Proteomes" id="UP001325680"/>
    </source>
</evidence>
<proteinExistence type="predicted"/>
<sequence>MSHLLNVRCPSCQSKQLSTTEKSGGKLTLTCLSCGYVFKAVDTDTTPQKIVEQPFKPANPATDSALVQPAFDLSALNRQIVEIVKATGKLNAIKFCKDNTGWSLDKCKQYVDQLVDKGQGNEWSIEEPLNLSGAKGTATLAQRVIEIARTKGKLHAVKYYKDCSGKGLKESLEYVEKIVPPDVYKKTEGCFIATACYGDYDAKEVLVLRRYRDNVLQQRTAGRLAVKVYYYVSPALAHFIQDKAPLKKIIRKHVLQPLIKRLSDNTDDFI</sequence>
<dbReference type="InterPro" id="IPR049886">
    <property type="entry name" value="CFI_box_CTERM_dom"/>
</dbReference>
<keyword evidence="2" id="KW-1185">Reference proteome</keyword>
<name>A0ABZ0WBP8_9BACT</name>
<dbReference type="EMBL" id="CP139960">
    <property type="protein sequence ID" value="WQD40621.1"/>
    <property type="molecule type" value="Genomic_DNA"/>
</dbReference>
<dbReference type="Proteomes" id="UP001325680">
    <property type="component" value="Chromosome"/>
</dbReference>
<organism evidence="1 2">
    <name type="scientific">Niabella yanshanensis</name>
    <dbReference type="NCBI Taxonomy" id="577386"/>
    <lineage>
        <taxon>Bacteria</taxon>
        <taxon>Pseudomonadati</taxon>
        <taxon>Bacteroidota</taxon>
        <taxon>Chitinophagia</taxon>
        <taxon>Chitinophagales</taxon>
        <taxon>Chitinophagaceae</taxon>
        <taxon>Niabella</taxon>
    </lineage>
</organism>
<gene>
    <name evidence="1" type="ORF">U0035_10720</name>
</gene>
<evidence type="ECO:0000313" key="1">
    <source>
        <dbReference type="EMBL" id="WQD40621.1"/>
    </source>
</evidence>